<gene>
    <name evidence="4" type="ORF">EWM63_30740</name>
</gene>
<dbReference type="GO" id="GO:0000160">
    <property type="term" value="P:phosphorelay signal transduction system"/>
    <property type="evidence" value="ECO:0007669"/>
    <property type="project" value="InterPro"/>
</dbReference>
<dbReference type="PROSITE" id="PS50110">
    <property type="entry name" value="RESPONSE_REGULATORY"/>
    <property type="match status" value="1"/>
</dbReference>
<dbReference type="Pfam" id="PF00072">
    <property type="entry name" value="Response_reg"/>
    <property type="match status" value="1"/>
</dbReference>
<dbReference type="SMART" id="SM00448">
    <property type="entry name" value="REC"/>
    <property type="match status" value="1"/>
</dbReference>
<dbReference type="OrthoDB" id="9179585at2"/>
<keyword evidence="5" id="KW-1185">Reference proteome</keyword>
<feature type="domain" description="Response regulatory" evidence="3">
    <location>
        <begin position="2"/>
        <end position="119"/>
    </location>
</feature>
<dbReference type="EMBL" id="CP035913">
    <property type="protein sequence ID" value="QBE66806.1"/>
    <property type="molecule type" value="Genomic_DNA"/>
</dbReference>
<dbReference type="InterPro" id="IPR011006">
    <property type="entry name" value="CheY-like_superfamily"/>
</dbReference>
<evidence type="ECO:0000313" key="4">
    <source>
        <dbReference type="EMBL" id="QBE66806.1"/>
    </source>
</evidence>
<organism evidence="4 5">
    <name type="scientific">Pseudoduganella lutea</name>
    <dbReference type="NCBI Taxonomy" id="321985"/>
    <lineage>
        <taxon>Bacteria</taxon>
        <taxon>Pseudomonadati</taxon>
        <taxon>Pseudomonadota</taxon>
        <taxon>Betaproteobacteria</taxon>
        <taxon>Burkholderiales</taxon>
        <taxon>Oxalobacteraceae</taxon>
        <taxon>Telluria group</taxon>
        <taxon>Pseudoduganella</taxon>
    </lineage>
</organism>
<dbReference type="KEGG" id="plue:EWM63_30740"/>
<feature type="modified residue" description="4-aspartylphosphate" evidence="2">
    <location>
        <position position="53"/>
    </location>
</feature>
<reference evidence="4 5" key="1">
    <citation type="submission" date="2019-02" db="EMBL/GenBank/DDBJ databases">
        <title>Draft Genome Sequences of Six Type Strains of the Genus Massilia.</title>
        <authorList>
            <person name="Miess H."/>
            <person name="Frediansyhah A."/>
            <person name="Gross H."/>
        </authorList>
    </citation>
    <scope>NUCLEOTIDE SEQUENCE [LARGE SCALE GENOMIC DNA]</scope>
    <source>
        <strain evidence="4 5">DSM 17473</strain>
    </source>
</reference>
<keyword evidence="1 2" id="KW-0597">Phosphoprotein</keyword>
<accession>A0A4P6L556</accession>
<dbReference type="AlphaFoldDB" id="A0A4P6L556"/>
<dbReference type="CDD" id="cd17546">
    <property type="entry name" value="REC_hyHK_CKI1_RcsC-like"/>
    <property type="match status" value="1"/>
</dbReference>
<evidence type="ECO:0000313" key="5">
    <source>
        <dbReference type="Proteomes" id="UP000290637"/>
    </source>
</evidence>
<dbReference type="SUPFAM" id="SSF52172">
    <property type="entry name" value="CheY-like"/>
    <property type="match status" value="1"/>
</dbReference>
<dbReference type="PANTHER" id="PTHR45339:SF3">
    <property type="entry name" value="HISTIDINE KINASE"/>
    <property type="match status" value="1"/>
</dbReference>
<dbReference type="Gene3D" id="3.40.50.2300">
    <property type="match status" value="1"/>
</dbReference>
<evidence type="ECO:0000256" key="2">
    <source>
        <dbReference type="PROSITE-ProRule" id="PRU00169"/>
    </source>
</evidence>
<name>A0A4P6L556_9BURK</name>
<sequence>MRVLLAEDNVINQTVAVALLDYAGAIVTVAGDGAEAVARLRRDPAGCDAVLMDVQMPVMDGLAATREIRHALALALPVIAMTAGVTQDERDACTAAGMDDFIAKPIDEDELIDVLRKHWRRPPTGAP</sequence>
<evidence type="ECO:0000256" key="1">
    <source>
        <dbReference type="ARBA" id="ARBA00022553"/>
    </source>
</evidence>
<dbReference type="PANTHER" id="PTHR45339">
    <property type="entry name" value="HYBRID SIGNAL TRANSDUCTION HISTIDINE KINASE J"/>
    <property type="match status" value="1"/>
</dbReference>
<protein>
    <submittedName>
        <fullName evidence="4">Response regulator</fullName>
    </submittedName>
</protein>
<proteinExistence type="predicted"/>
<evidence type="ECO:0000259" key="3">
    <source>
        <dbReference type="PROSITE" id="PS50110"/>
    </source>
</evidence>
<dbReference type="Proteomes" id="UP000290637">
    <property type="component" value="Chromosome"/>
</dbReference>
<dbReference type="InterPro" id="IPR001789">
    <property type="entry name" value="Sig_transdc_resp-reg_receiver"/>
</dbReference>